<dbReference type="AlphaFoldDB" id="A0A8I0AFZ4"/>
<comment type="similarity">
    <text evidence="4">Belongs to the peptidase M29 family.</text>
</comment>
<evidence type="ECO:0000256" key="5">
    <source>
        <dbReference type="ARBA" id="ARBA00022438"/>
    </source>
</evidence>
<evidence type="ECO:0000313" key="10">
    <source>
        <dbReference type="EMBL" id="MBC5641045.1"/>
    </source>
</evidence>
<evidence type="ECO:0000256" key="1">
    <source>
        <dbReference type="ARBA" id="ARBA00001941"/>
    </source>
</evidence>
<organism evidence="10 11">
    <name type="scientific">Clostridium lentum</name>
    <dbReference type="NCBI Taxonomy" id="2763037"/>
    <lineage>
        <taxon>Bacteria</taxon>
        <taxon>Bacillati</taxon>
        <taxon>Bacillota</taxon>
        <taxon>Clostridia</taxon>
        <taxon>Eubacteriales</taxon>
        <taxon>Clostridiaceae</taxon>
        <taxon>Clostridium</taxon>
    </lineage>
</organism>
<dbReference type="Pfam" id="PF02073">
    <property type="entry name" value="Peptidase_M29"/>
    <property type="match status" value="1"/>
</dbReference>
<keyword evidence="5 10" id="KW-0031">Aminopeptidase</keyword>
<dbReference type="GO" id="GO:0046872">
    <property type="term" value="F:metal ion binding"/>
    <property type="evidence" value="ECO:0007669"/>
    <property type="project" value="UniProtKB-KW"/>
</dbReference>
<dbReference type="GO" id="GO:0004177">
    <property type="term" value="F:aminopeptidase activity"/>
    <property type="evidence" value="ECO:0007669"/>
    <property type="project" value="UniProtKB-KW"/>
</dbReference>
<evidence type="ECO:0000256" key="4">
    <source>
        <dbReference type="ARBA" id="ARBA00008236"/>
    </source>
</evidence>
<accession>A0A8I0AFZ4</accession>
<dbReference type="PANTHER" id="PTHR34448:SF3">
    <property type="entry name" value="AMINOPEPTIDASE AMPS"/>
    <property type="match status" value="1"/>
</dbReference>
<dbReference type="Proteomes" id="UP000662088">
    <property type="component" value="Unassembled WGS sequence"/>
</dbReference>
<comment type="cofactor">
    <cofactor evidence="2">
        <name>Mg(2+)</name>
        <dbReference type="ChEBI" id="CHEBI:18420"/>
    </cofactor>
</comment>
<keyword evidence="8" id="KW-0378">Hydrolase</keyword>
<reference evidence="10" key="1">
    <citation type="submission" date="2020-08" db="EMBL/GenBank/DDBJ databases">
        <title>Genome public.</title>
        <authorList>
            <person name="Liu C."/>
            <person name="Sun Q."/>
        </authorList>
    </citation>
    <scope>NUCLEOTIDE SEQUENCE</scope>
    <source>
        <strain evidence="10">NSJ-42</strain>
    </source>
</reference>
<gene>
    <name evidence="10" type="ORF">H8R92_11600</name>
</gene>
<keyword evidence="7" id="KW-0479">Metal-binding</keyword>
<dbReference type="PRINTS" id="PR00919">
    <property type="entry name" value="THERMOPTASE"/>
</dbReference>
<evidence type="ECO:0000256" key="6">
    <source>
        <dbReference type="ARBA" id="ARBA00022670"/>
    </source>
</evidence>
<dbReference type="RefSeq" id="WP_186835531.1">
    <property type="nucleotide sequence ID" value="NZ_JACOOQ010000022.1"/>
</dbReference>
<dbReference type="EMBL" id="JACOOQ010000022">
    <property type="protein sequence ID" value="MBC5641045.1"/>
    <property type="molecule type" value="Genomic_DNA"/>
</dbReference>
<evidence type="ECO:0000256" key="8">
    <source>
        <dbReference type="ARBA" id="ARBA00022801"/>
    </source>
</evidence>
<keyword evidence="9" id="KW-0482">Metalloprotease</keyword>
<dbReference type="Gene3D" id="3.40.1830.10">
    <property type="entry name" value="Thermophilic metalloprotease (M29)"/>
    <property type="match status" value="1"/>
</dbReference>
<dbReference type="InterPro" id="IPR035097">
    <property type="entry name" value="M29_N-terminal"/>
</dbReference>
<comment type="caution">
    <text evidence="10">The sequence shown here is derived from an EMBL/GenBank/DDBJ whole genome shotgun (WGS) entry which is preliminary data.</text>
</comment>
<proteinExistence type="inferred from homology"/>
<evidence type="ECO:0000256" key="9">
    <source>
        <dbReference type="ARBA" id="ARBA00023049"/>
    </source>
</evidence>
<dbReference type="PANTHER" id="PTHR34448">
    <property type="entry name" value="AMINOPEPTIDASE"/>
    <property type="match status" value="1"/>
</dbReference>
<dbReference type="InterPro" id="IPR052170">
    <property type="entry name" value="M29_Exopeptidase"/>
</dbReference>
<comment type="cofactor">
    <cofactor evidence="1">
        <name>Co(2+)</name>
        <dbReference type="ChEBI" id="CHEBI:48828"/>
    </cofactor>
</comment>
<evidence type="ECO:0000256" key="7">
    <source>
        <dbReference type="ARBA" id="ARBA00022723"/>
    </source>
</evidence>
<dbReference type="GO" id="GO:0008237">
    <property type="term" value="F:metallopeptidase activity"/>
    <property type="evidence" value="ECO:0007669"/>
    <property type="project" value="UniProtKB-KW"/>
</dbReference>
<evidence type="ECO:0000313" key="11">
    <source>
        <dbReference type="Proteomes" id="UP000662088"/>
    </source>
</evidence>
<sequence>MNIELLKKYAKLAVEMGVNLQENDTLCINSPIETAEFARFIAEAAYAVGAKDVIVNYNDAKLNKIRLSNNSVATLSNLPEWFGETYNYYARNGACFISISASDPDAFNGVPIENIAAYSKARSIALKEYSEAATANKVRWCVLSYPTLAWAKKVFPDVNDDEALKKLGEAIISAVRIDADDPVEAWNKHNANLAKNLDFMNNHNFKSLHLKSSNGTDLTVELPENHYWAGGEEADTKGILFNANMPTEEVFTLPKKTGVNGIVFSSKPLSYNGNLINDFSITFKDGKAVDFDAKEGKEVLSQLLDTDEGARYLGEIALVPFDSPISNSNLIFYNTLFDENAACHLAFGRAYPCIKNSEDLSEEQLKEIGVNNSLIHVDFMIGTADLEVTGYTNDGTEVSVFKNGNWAF</sequence>
<protein>
    <submittedName>
        <fullName evidence="10">Aminopeptidase</fullName>
    </submittedName>
</protein>
<name>A0A8I0AFZ4_9CLOT</name>
<dbReference type="InterPro" id="IPR000787">
    <property type="entry name" value="Peptidase_M29"/>
</dbReference>
<comment type="cofactor">
    <cofactor evidence="3">
        <name>Zn(2+)</name>
        <dbReference type="ChEBI" id="CHEBI:29105"/>
    </cofactor>
</comment>
<dbReference type="SUPFAM" id="SSF144052">
    <property type="entry name" value="Thermophilic metalloprotease-like"/>
    <property type="match status" value="1"/>
</dbReference>
<evidence type="ECO:0000256" key="3">
    <source>
        <dbReference type="ARBA" id="ARBA00001947"/>
    </source>
</evidence>
<keyword evidence="6" id="KW-0645">Protease</keyword>
<evidence type="ECO:0000256" key="2">
    <source>
        <dbReference type="ARBA" id="ARBA00001946"/>
    </source>
</evidence>
<keyword evidence="11" id="KW-1185">Reference proteome</keyword>
<dbReference type="GO" id="GO:0006508">
    <property type="term" value="P:proteolysis"/>
    <property type="evidence" value="ECO:0007669"/>
    <property type="project" value="UniProtKB-KW"/>
</dbReference>